<name>A0A9E7FSX2_9LILI</name>
<evidence type="ECO:0008006" key="5">
    <source>
        <dbReference type="Google" id="ProtNLM"/>
    </source>
</evidence>
<dbReference type="EMBL" id="CP097507">
    <property type="protein sequence ID" value="URE02356.1"/>
    <property type="molecule type" value="Genomic_DNA"/>
</dbReference>
<feature type="region of interest" description="Disordered" evidence="1">
    <location>
        <begin position="30"/>
        <end position="49"/>
    </location>
</feature>
<keyword evidence="2" id="KW-0732">Signal</keyword>
<protein>
    <recommendedName>
        <fullName evidence="5">Secreted protein</fullName>
    </recommendedName>
</protein>
<evidence type="ECO:0000256" key="1">
    <source>
        <dbReference type="SAM" id="MobiDB-lite"/>
    </source>
</evidence>
<evidence type="ECO:0000313" key="3">
    <source>
        <dbReference type="EMBL" id="URE02356.1"/>
    </source>
</evidence>
<sequence length="63" mass="7411">MSMRQSRHPRRWASRAVLWYGALLLYTNPSLQQATPPNTKGHCSSDRTRRTLEACREARVRER</sequence>
<accession>A0A9E7FSX2</accession>
<proteinExistence type="predicted"/>
<dbReference type="Proteomes" id="UP001055439">
    <property type="component" value="Chromosome 5"/>
</dbReference>
<feature type="signal peptide" evidence="2">
    <location>
        <begin position="1"/>
        <end position="34"/>
    </location>
</feature>
<evidence type="ECO:0000313" key="4">
    <source>
        <dbReference type="Proteomes" id="UP001055439"/>
    </source>
</evidence>
<evidence type="ECO:0000256" key="2">
    <source>
        <dbReference type="SAM" id="SignalP"/>
    </source>
</evidence>
<feature type="compositionally biased region" description="Polar residues" evidence="1">
    <location>
        <begin position="30"/>
        <end position="42"/>
    </location>
</feature>
<dbReference type="AlphaFoldDB" id="A0A9E7FSX2"/>
<organism evidence="3 4">
    <name type="scientific">Musa troglodytarum</name>
    <name type="common">fe'i banana</name>
    <dbReference type="NCBI Taxonomy" id="320322"/>
    <lineage>
        <taxon>Eukaryota</taxon>
        <taxon>Viridiplantae</taxon>
        <taxon>Streptophyta</taxon>
        <taxon>Embryophyta</taxon>
        <taxon>Tracheophyta</taxon>
        <taxon>Spermatophyta</taxon>
        <taxon>Magnoliopsida</taxon>
        <taxon>Liliopsida</taxon>
        <taxon>Zingiberales</taxon>
        <taxon>Musaceae</taxon>
        <taxon>Musa</taxon>
    </lineage>
</organism>
<feature type="chain" id="PRO_5040045695" description="Secreted protein" evidence="2">
    <location>
        <begin position="35"/>
        <end position="63"/>
    </location>
</feature>
<keyword evidence="4" id="KW-1185">Reference proteome</keyword>
<dbReference type="OrthoDB" id="784350at2759"/>
<reference evidence="3" key="1">
    <citation type="submission" date="2022-05" db="EMBL/GenBank/DDBJ databases">
        <title>The Musa troglodytarum L. genome provides insights into the mechanism of non-climacteric behaviour and enrichment of carotenoids.</title>
        <authorList>
            <person name="Wang J."/>
        </authorList>
    </citation>
    <scope>NUCLEOTIDE SEQUENCE</scope>
    <source>
        <tissue evidence="3">Leaf</tissue>
    </source>
</reference>
<dbReference type="EMBL" id="CP097507">
    <property type="protein sequence ID" value="URE02353.1"/>
    <property type="molecule type" value="Genomic_DNA"/>
</dbReference>
<gene>
    <name evidence="3" type="ORF">MUK42_20675</name>
</gene>